<name>A0AA43KF75_9CYAN</name>
<evidence type="ECO:0000259" key="11">
    <source>
        <dbReference type="Pfam" id="PF00483"/>
    </source>
</evidence>
<keyword evidence="5 10" id="KW-0808">Transferase</keyword>
<evidence type="ECO:0000256" key="7">
    <source>
        <dbReference type="ARBA" id="ARBA00022723"/>
    </source>
</evidence>
<sequence length="308" mass="34280">MKGIILAGGSGTRLYPLTQVVSKQLMPVYDKPMIYYPLSLLMLADIRDILIISTPEHLPLFRQLLQDGSQWGLQFSYVEQPYPGGLAEAFILGKSFIGNEPVCLVLGDNILYGHGLVDVLRQATQLQQGAAVFGYQVSDPQRYGVISFDENGRVLSFEEKPQDPKSNYAVPGIYFYDSQVCHLAATLKPSKRGELEITDLNQLYLNQEQLQVCLLGRGYAWLDTGTHESLHQAASFIQTLEERQGLKIACVEEIAYQQGYIDAEHLHQLAQPLAKSSYGKYLMQLLKATPPQILEVNNSTLLAASISI</sequence>
<evidence type="ECO:0000256" key="3">
    <source>
        <dbReference type="ARBA" id="ARBA00012461"/>
    </source>
</evidence>
<evidence type="ECO:0000256" key="8">
    <source>
        <dbReference type="ARBA" id="ARBA00022842"/>
    </source>
</evidence>
<gene>
    <name evidence="12" type="primary">rfbA</name>
    <name evidence="12" type="ORF">NWP23_11640</name>
</gene>
<proteinExistence type="inferred from homology"/>
<evidence type="ECO:0000313" key="12">
    <source>
        <dbReference type="EMBL" id="MDH6064407.1"/>
    </source>
</evidence>
<dbReference type="Proteomes" id="UP001159370">
    <property type="component" value="Unassembled WGS sequence"/>
</dbReference>
<comment type="cofactor">
    <cofactor evidence="1">
        <name>Mg(2+)</name>
        <dbReference type="ChEBI" id="CHEBI:18420"/>
    </cofactor>
</comment>
<feature type="domain" description="Nucleotidyl transferase" evidence="11">
    <location>
        <begin position="2"/>
        <end position="238"/>
    </location>
</feature>
<comment type="function">
    <text evidence="10">Catalyzes the formation of dTDP-glucose, from dTTP and glucose 1-phosphate, as well as its pyrophosphorolysis.</text>
</comment>
<evidence type="ECO:0000256" key="4">
    <source>
        <dbReference type="ARBA" id="ARBA00017654"/>
    </source>
</evidence>
<evidence type="ECO:0000256" key="9">
    <source>
        <dbReference type="ARBA" id="ARBA00049336"/>
    </source>
</evidence>
<evidence type="ECO:0000256" key="1">
    <source>
        <dbReference type="ARBA" id="ARBA00001946"/>
    </source>
</evidence>
<evidence type="ECO:0000256" key="6">
    <source>
        <dbReference type="ARBA" id="ARBA00022695"/>
    </source>
</evidence>
<evidence type="ECO:0000256" key="5">
    <source>
        <dbReference type="ARBA" id="ARBA00022679"/>
    </source>
</evidence>
<comment type="catalytic activity">
    <reaction evidence="9 10">
        <text>dTTP + alpha-D-glucose 1-phosphate + H(+) = dTDP-alpha-D-glucose + diphosphate</text>
        <dbReference type="Rhea" id="RHEA:15225"/>
        <dbReference type="ChEBI" id="CHEBI:15378"/>
        <dbReference type="ChEBI" id="CHEBI:33019"/>
        <dbReference type="ChEBI" id="CHEBI:37568"/>
        <dbReference type="ChEBI" id="CHEBI:57477"/>
        <dbReference type="ChEBI" id="CHEBI:58601"/>
        <dbReference type="EC" id="2.7.7.24"/>
    </reaction>
</comment>
<dbReference type="InterPro" id="IPR005907">
    <property type="entry name" value="G1P_thy_trans_s"/>
</dbReference>
<comment type="caution">
    <text evidence="12">The sequence shown here is derived from an EMBL/GenBank/DDBJ whole genome shotgun (WGS) entry which is preliminary data.</text>
</comment>
<dbReference type="SUPFAM" id="SSF53448">
    <property type="entry name" value="Nucleotide-diphospho-sugar transferases"/>
    <property type="match status" value="1"/>
</dbReference>
<evidence type="ECO:0000256" key="10">
    <source>
        <dbReference type="RuleBase" id="RU003706"/>
    </source>
</evidence>
<dbReference type="GO" id="GO:0008879">
    <property type="term" value="F:glucose-1-phosphate thymidylyltransferase activity"/>
    <property type="evidence" value="ECO:0007669"/>
    <property type="project" value="UniProtKB-EC"/>
</dbReference>
<dbReference type="AlphaFoldDB" id="A0AA43KF75"/>
<comment type="similarity">
    <text evidence="2 10">Belongs to the glucose-1-phosphate thymidylyltransferase family.</text>
</comment>
<dbReference type="InterPro" id="IPR029044">
    <property type="entry name" value="Nucleotide-diphossugar_trans"/>
</dbReference>
<dbReference type="FunFam" id="3.90.550.10:FF:000023">
    <property type="entry name" value="Glucose-1-phosphate thymidylyltransferase"/>
    <property type="match status" value="1"/>
</dbReference>
<organism evidence="12 13">
    <name type="scientific">Umezakia ovalisporum FSS-62</name>
    <dbReference type="NCBI Taxonomy" id="2971776"/>
    <lineage>
        <taxon>Bacteria</taxon>
        <taxon>Bacillati</taxon>
        <taxon>Cyanobacteriota</taxon>
        <taxon>Cyanophyceae</taxon>
        <taxon>Nostocales</taxon>
        <taxon>Nodulariaceae</taxon>
        <taxon>Umezakia</taxon>
    </lineage>
</organism>
<dbReference type="PANTHER" id="PTHR43532">
    <property type="entry name" value="GLUCOSE-1-PHOSPHATE THYMIDYLYLTRANSFERASE"/>
    <property type="match status" value="1"/>
</dbReference>
<evidence type="ECO:0000256" key="2">
    <source>
        <dbReference type="ARBA" id="ARBA00010480"/>
    </source>
</evidence>
<dbReference type="Pfam" id="PF00483">
    <property type="entry name" value="NTP_transferase"/>
    <property type="match status" value="1"/>
</dbReference>
<keyword evidence="6 10" id="KW-0548">Nucleotidyltransferase</keyword>
<dbReference type="CDD" id="cd02538">
    <property type="entry name" value="G1P_TT_short"/>
    <property type="match status" value="1"/>
</dbReference>
<dbReference type="RefSeq" id="WP_280657350.1">
    <property type="nucleotide sequence ID" value="NZ_JANQDL010000080.1"/>
</dbReference>
<dbReference type="EMBL" id="JANQDL010000080">
    <property type="protein sequence ID" value="MDH6064407.1"/>
    <property type="molecule type" value="Genomic_DNA"/>
</dbReference>
<keyword evidence="7 10" id="KW-0479">Metal-binding</keyword>
<dbReference type="InterPro" id="IPR005835">
    <property type="entry name" value="NTP_transferase_dom"/>
</dbReference>
<dbReference type="Gene3D" id="3.90.550.10">
    <property type="entry name" value="Spore Coat Polysaccharide Biosynthesis Protein SpsA, Chain A"/>
    <property type="match status" value="1"/>
</dbReference>
<dbReference type="GO" id="GO:0046872">
    <property type="term" value="F:metal ion binding"/>
    <property type="evidence" value="ECO:0007669"/>
    <property type="project" value="UniProtKB-KW"/>
</dbReference>
<dbReference type="PANTHER" id="PTHR43532:SF1">
    <property type="entry name" value="GLUCOSE-1-PHOSPHATE THYMIDYLYLTRANSFERASE 1"/>
    <property type="match status" value="1"/>
</dbReference>
<reference evidence="12 13" key="1">
    <citation type="journal article" date="2023" name="J. Phycol.">
        <title>Chrysosporum ovalisporum is synonymous with the true-branching cyanobacterium Umezakia natans (Nostocales/Aphanizomenonaceae).</title>
        <authorList>
            <person name="McGregor G.B."/>
            <person name="Sendall B.C."/>
            <person name="Niiyama Y."/>
            <person name="Tuji A."/>
            <person name="Willis A."/>
        </authorList>
    </citation>
    <scope>NUCLEOTIDE SEQUENCE [LARGE SCALE GENOMIC DNA]</scope>
    <source>
        <strain evidence="12 13">FSS-62</strain>
    </source>
</reference>
<accession>A0AA43KF75</accession>
<dbReference type="EC" id="2.7.7.24" evidence="3 10"/>
<evidence type="ECO:0000313" key="13">
    <source>
        <dbReference type="Proteomes" id="UP001159370"/>
    </source>
</evidence>
<keyword evidence="8 10" id="KW-0460">Magnesium</keyword>
<protein>
    <recommendedName>
        <fullName evidence="4 10">Glucose-1-phosphate thymidylyltransferase</fullName>
        <ecNumber evidence="3 10">2.7.7.24</ecNumber>
    </recommendedName>
</protein>
<dbReference type="NCBIfam" id="TIGR01207">
    <property type="entry name" value="rmlA"/>
    <property type="match status" value="1"/>
</dbReference>